<gene>
    <name evidence="7" type="ORF">DSCOOX_52890</name>
</gene>
<dbReference type="PROSITE" id="PS51866">
    <property type="entry name" value="MOP"/>
    <property type="match status" value="2"/>
</dbReference>
<evidence type="ECO:0000259" key="5">
    <source>
        <dbReference type="PROSITE" id="PS51866"/>
    </source>
</evidence>
<feature type="domain" description="Mop" evidence="5">
    <location>
        <begin position="304"/>
        <end position="370"/>
    </location>
</feature>
<dbReference type="GO" id="GO:0015074">
    <property type="term" value="P:DNA integration"/>
    <property type="evidence" value="ECO:0007669"/>
    <property type="project" value="InterPro"/>
</dbReference>
<name>A0A5K8AHZ8_9BACT</name>
<dbReference type="SUPFAM" id="SSF56349">
    <property type="entry name" value="DNA breaking-rejoining enzymes"/>
    <property type="match status" value="1"/>
</dbReference>
<sequence>MGKKEQDHKADPPPAQRLPLKEQNPHGRIFSAPDQDKCLDAVQLHQLEASFRDWAGSARRADVRLARRRILLIFLLIRYTGAKLSEVLNLDPEEDIDCEKQRICFGRRQADPGRLPRNVQVSETLFGEIQALTADLYATDASRGTLRVDPGFVRRKFYERAEACGIAKQLGAPELLRKSRAVELMQSNMPLPAVQMLLGHSTPNLTSAYVSFSEEDIQQVTRFFMEKESARKTSARNTFFGKIQSIGKGDIQALVELLTIGGHRIATVITRDSCQRLGLKVGALITAEVKAPWVMLQKRERQPQCSADNILAGIVERVNRGEINTEFIVRLSDGTEVCSLVTTESGHRLGLTTGDPVWVFFNSFSVVLLAE</sequence>
<protein>
    <submittedName>
        <fullName evidence="7">Integrase</fullName>
    </submittedName>
</protein>
<evidence type="ECO:0000313" key="8">
    <source>
        <dbReference type="Proteomes" id="UP000422108"/>
    </source>
</evidence>
<dbReference type="SUPFAM" id="SSF50331">
    <property type="entry name" value="MOP-like"/>
    <property type="match status" value="2"/>
</dbReference>
<evidence type="ECO:0000259" key="6">
    <source>
        <dbReference type="PROSITE" id="PS51898"/>
    </source>
</evidence>
<dbReference type="Gene3D" id="2.40.50.100">
    <property type="match status" value="2"/>
</dbReference>
<dbReference type="InterPro" id="IPR011010">
    <property type="entry name" value="DNA_brk_join_enz"/>
</dbReference>
<keyword evidence="1 3" id="KW-0500">Molybdenum</keyword>
<feature type="domain" description="Mop" evidence="5">
    <location>
        <begin position="232"/>
        <end position="298"/>
    </location>
</feature>
<dbReference type="InterPro" id="IPR013762">
    <property type="entry name" value="Integrase-like_cat_sf"/>
</dbReference>
<accession>A0A5K8AHZ8</accession>
<dbReference type="InterPro" id="IPR002104">
    <property type="entry name" value="Integrase_catalytic"/>
</dbReference>
<dbReference type="Gene3D" id="1.10.443.10">
    <property type="entry name" value="Intergrase catalytic core"/>
    <property type="match status" value="1"/>
</dbReference>
<dbReference type="NCBIfam" id="TIGR00638">
    <property type="entry name" value="Mop"/>
    <property type="match status" value="1"/>
</dbReference>
<organism evidence="7 8">
    <name type="scientific">Desulfosarcina ovata subsp. ovata</name>
    <dbReference type="NCBI Taxonomy" id="2752305"/>
    <lineage>
        <taxon>Bacteria</taxon>
        <taxon>Pseudomonadati</taxon>
        <taxon>Thermodesulfobacteriota</taxon>
        <taxon>Desulfobacteria</taxon>
        <taxon>Desulfobacterales</taxon>
        <taxon>Desulfosarcinaceae</taxon>
        <taxon>Desulfosarcina</taxon>
    </lineage>
</organism>
<dbReference type="InterPro" id="IPR005116">
    <property type="entry name" value="Transp-assoc_OB_typ1"/>
</dbReference>
<dbReference type="Proteomes" id="UP000422108">
    <property type="component" value="Chromosome"/>
</dbReference>
<dbReference type="EMBL" id="AP021879">
    <property type="protein sequence ID" value="BBO92109.1"/>
    <property type="molecule type" value="Genomic_DNA"/>
</dbReference>
<dbReference type="GO" id="GO:0003677">
    <property type="term" value="F:DNA binding"/>
    <property type="evidence" value="ECO:0007669"/>
    <property type="project" value="InterPro"/>
</dbReference>
<keyword evidence="8" id="KW-1185">Reference proteome</keyword>
<reference evidence="7 8" key="1">
    <citation type="submission" date="2019-11" db="EMBL/GenBank/DDBJ databases">
        <title>Comparative genomics of hydrocarbon-degrading Desulfosarcina strains.</title>
        <authorList>
            <person name="Watanabe M."/>
            <person name="Kojima H."/>
            <person name="Fukui M."/>
        </authorList>
    </citation>
    <scope>NUCLEOTIDE SEQUENCE [LARGE SCALE GENOMIC DNA]</scope>
    <source>
        <strain evidence="8">oXyS1</strain>
    </source>
</reference>
<keyword evidence="2" id="KW-0233">DNA recombination</keyword>
<evidence type="ECO:0000256" key="1">
    <source>
        <dbReference type="ARBA" id="ARBA00022505"/>
    </source>
</evidence>
<dbReference type="Pfam" id="PF00589">
    <property type="entry name" value="Phage_integrase"/>
    <property type="match status" value="1"/>
</dbReference>
<proteinExistence type="predicted"/>
<feature type="compositionally biased region" description="Basic and acidic residues" evidence="4">
    <location>
        <begin position="1"/>
        <end position="11"/>
    </location>
</feature>
<evidence type="ECO:0000256" key="4">
    <source>
        <dbReference type="SAM" id="MobiDB-lite"/>
    </source>
</evidence>
<feature type="domain" description="Tyr recombinase" evidence="6">
    <location>
        <begin position="25"/>
        <end position="222"/>
    </location>
</feature>
<dbReference type="InterPro" id="IPR004606">
    <property type="entry name" value="Mop_domain"/>
</dbReference>
<dbReference type="PROSITE" id="PS51898">
    <property type="entry name" value="TYR_RECOMBINASE"/>
    <property type="match status" value="1"/>
</dbReference>
<dbReference type="GO" id="GO:0006310">
    <property type="term" value="P:DNA recombination"/>
    <property type="evidence" value="ECO:0007669"/>
    <property type="project" value="UniProtKB-KW"/>
</dbReference>
<evidence type="ECO:0000256" key="2">
    <source>
        <dbReference type="ARBA" id="ARBA00023172"/>
    </source>
</evidence>
<dbReference type="RefSeq" id="WP_155312894.1">
    <property type="nucleotide sequence ID" value="NZ_AP021879.1"/>
</dbReference>
<dbReference type="Pfam" id="PF03459">
    <property type="entry name" value="TOBE"/>
    <property type="match status" value="2"/>
</dbReference>
<dbReference type="CDD" id="cd00397">
    <property type="entry name" value="DNA_BRE_C"/>
    <property type="match status" value="1"/>
</dbReference>
<feature type="region of interest" description="Disordered" evidence="4">
    <location>
        <begin position="1"/>
        <end position="26"/>
    </location>
</feature>
<evidence type="ECO:0000256" key="3">
    <source>
        <dbReference type="PROSITE-ProRule" id="PRU01213"/>
    </source>
</evidence>
<evidence type="ECO:0000313" key="7">
    <source>
        <dbReference type="EMBL" id="BBO92109.1"/>
    </source>
</evidence>
<dbReference type="InterPro" id="IPR008995">
    <property type="entry name" value="Mo/tungstate-bd_C_term_dom"/>
</dbReference>
<dbReference type="AlphaFoldDB" id="A0A5K8AHZ8"/>
<dbReference type="GO" id="GO:0015689">
    <property type="term" value="P:molybdate ion transport"/>
    <property type="evidence" value="ECO:0007669"/>
    <property type="project" value="InterPro"/>
</dbReference>